<dbReference type="GO" id="GO:0003964">
    <property type="term" value="F:RNA-directed DNA polymerase activity"/>
    <property type="evidence" value="ECO:0007669"/>
    <property type="project" value="UniProtKB-KW"/>
</dbReference>
<keyword evidence="2" id="KW-0378">Hydrolase</keyword>
<sequence length="536" mass="61256">MSASTLTFNTGYLSGIEPLTGTNFSTWRDQVKLTLGVMDLDHALRIDPPAALPAKRVIPDSENAKEYLSSVEEQFKGTSKAHASTLILKMLTTKYDGVSGVREHTMMMSDMANKLKGMDMEISEECIKGKLTKGNKKCVTQSTGLLKLIHTDICGPFPSGIGGHKSFITFIDDYSRYMYLFLINEKSESLEMFKTFKAEVKNQLDRKIKVVRSDRGGEYYGRHTDIGQAPRSFFEFCKNHEVINQYIMPGTPQQNGVAERRNQTFMDMVRSMLANSNLPEFLWIEALKTAVHILNRVPSKSVPKTPYEIWIGRKPSLRYLRVWGCPAEAKLYNPQSRKLDLKTISCFFIGYPERSKGYRFYCPSHSTRIVETRHAEFLENANNSGSNSFRRIELQEARDETPIIHVPILINTPHTSTDHLIAQDHPNNVATKQPTNFDDYYTYLNEVDFDLGKCNDPESFEDAITCDQSAHWREAMKDELNSMSKNNVWELPELPKDAKPVGCKWVYKTKLDPNGNVERYKARLVAKWYTQKEGID</sequence>
<keyword evidence="4" id="KW-0808">Transferase</keyword>
<keyword evidence="4" id="KW-0548">Nucleotidyltransferase</keyword>
<dbReference type="InterPro" id="IPR013103">
    <property type="entry name" value="RVT_2"/>
</dbReference>
<dbReference type="SUPFAM" id="SSF53098">
    <property type="entry name" value="Ribonuclease H-like"/>
    <property type="match status" value="1"/>
</dbReference>
<name>A0ABQ4YFZ7_9ASTR</name>
<evidence type="ECO:0000313" key="5">
    <source>
        <dbReference type="Proteomes" id="UP001151760"/>
    </source>
</evidence>
<dbReference type="EMBL" id="BQNB010010327">
    <property type="protein sequence ID" value="GJS75777.1"/>
    <property type="molecule type" value="Genomic_DNA"/>
</dbReference>
<protein>
    <submittedName>
        <fullName evidence="4">RNA-directed DNA polymerase</fullName>
    </submittedName>
</protein>
<proteinExistence type="predicted"/>
<keyword evidence="4" id="KW-0695">RNA-directed DNA polymerase</keyword>
<evidence type="ECO:0000259" key="3">
    <source>
        <dbReference type="PROSITE" id="PS50994"/>
    </source>
</evidence>
<dbReference type="Pfam" id="PF25597">
    <property type="entry name" value="SH3_retrovirus"/>
    <property type="match status" value="1"/>
</dbReference>
<dbReference type="Pfam" id="PF07727">
    <property type="entry name" value="RVT_2"/>
    <property type="match status" value="1"/>
</dbReference>
<dbReference type="InterPro" id="IPR001584">
    <property type="entry name" value="Integrase_cat-core"/>
</dbReference>
<feature type="domain" description="Integrase catalytic" evidence="3">
    <location>
        <begin position="139"/>
        <end position="314"/>
    </location>
</feature>
<dbReference type="InterPro" id="IPR057670">
    <property type="entry name" value="SH3_retrovirus"/>
</dbReference>
<evidence type="ECO:0000256" key="2">
    <source>
        <dbReference type="ARBA" id="ARBA00022801"/>
    </source>
</evidence>
<evidence type="ECO:0000313" key="4">
    <source>
        <dbReference type="EMBL" id="GJS75777.1"/>
    </source>
</evidence>
<evidence type="ECO:0000256" key="1">
    <source>
        <dbReference type="ARBA" id="ARBA00022723"/>
    </source>
</evidence>
<reference evidence="4" key="2">
    <citation type="submission" date="2022-01" db="EMBL/GenBank/DDBJ databases">
        <authorList>
            <person name="Yamashiro T."/>
            <person name="Shiraishi A."/>
            <person name="Satake H."/>
            <person name="Nakayama K."/>
        </authorList>
    </citation>
    <scope>NUCLEOTIDE SEQUENCE</scope>
</reference>
<dbReference type="Gene3D" id="3.30.420.10">
    <property type="entry name" value="Ribonuclease H-like superfamily/Ribonuclease H"/>
    <property type="match status" value="1"/>
</dbReference>
<comment type="caution">
    <text evidence="4">The sequence shown here is derived from an EMBL/GenBank/DDBJ whole genome shotgun (WGS) entry which is preliminary data.</text>
</comment>
<organism evidence="4 5">
    <name type="scientific">Tanacetum coccineum</name>
    <dbReference type="NCBI Taxonomy" id="301880"/>
    <lineage>
        <taxon>Eukaryota</taxon>
        <taxon>Viridiplantae</taxon>
        <taxon>Streptophyta</taxon>
        <taxon>Embryophyta</taxon>
        <taxon>Tracheophyta</taxon>
        <taxon>Spermatophyta</taxon>
        <taxon>Magnoliopsida</taxon>
        <taxon>eudicotyledons</taxon>
        <taxon>Gunneridae</taxon>
        <taxon>Pentapetalae</taxon>
        <taxon>asterids</taxon>
        <taxon>campanulids</taxon>
        <taxon>Asterales</taxon>
        <taxon>Asteraceae</taxon>
        <taxon>Asteroideae</taxon>
        <taxon>Anthemideae</taxon>
        <taxon>Anthemidinae</taxon>
        <taxon>Tanacetum</taxon>
    </lineage>
</organism>
<dbReference type="PROSITE" id="PS50994">
    <property type="entry name" value="INTEGRASE"/>
    <property type="match status" value="1"/>
</dbReference>
<dbReference type="InterPro" id="IPR039537">
    <property type="entry name" value="Retrotran_Ty1/copia-like"/>
</dbReference>
<dbReference type="Proteomes" id="UP001151760">
    <property type="component" value="Unassembled WGS sequence"/>
</dbReference>
<dbReference type="PANTHER" id="PTHR42648:SF28">
    <property type="entry name" value="TRANSPOSON-ENCODED PROTEIN WITH RIBONUCLEASE H-LIKE AND RETROVIRUS ZINC FINGER-LIKE DOMAINS"/>
    <property type="match status" value="1"/>
</dbReference>
<dbReference type="PANTHER" id="PTHR42648">
    <property type="entry name" value="TRANSPOSASE, PUTATIVE-RELATED"/>
    <property type="match status" value="1"/>
</dbReference>
<gene>
    <name evidence="4" type="ORF">Tco_0725658</name>
</gene>
<dbReference type="InterPro" id="IPR036397">
    <property type="entry name" value="RNaseH_sf"/>
</dbReference>
<keyword evidence="5" id="KW-1185">Reference proteome</keyword>
<dbReference type="InterPro" id="IPR012337">
    <property type="entry name" value="RNaseH-like_sf"/>
</dbReference>
<accession>A0ABQ4YFZ7</accession>
<reference evidence="4" key="1">
    <citation type="journal article" date="2022" name="Int. J. Mol. Sci.">
        <title>Draft Genome of Tanacetum Coccineum: Genomic Comparison of Closely Related Tanacetum-Family Plants.</title>
        <authorList>
            <person name="Yamashiro T."/>
            <person name="Shiraishi A."/>
            <person name="Nakayama K."/>
            <person name="Satake H."/>
        </authorList>
    </citation>
    <scope>NUCLEOTIDE SEQUENCE</scope>
</reference>
<dbReference type="Pfam" id="PF00665">
    <property type="entry name" value="rve"/>
    <property type="match status" value="1"/>
</dbReference>
<keyword evidence="1" id="KW-0479">Metal-binding</keyword>